<dbReference type="Proteomes" id="UP001634007">
    <property type="component" value="Unassembled WGS sequence"/>
</dbReference>
<protein>
    <recommendedName>
        <fullName evidence="1">F-box domain-containing protein</fullName>
    </recommendedName>
</protein>
<dbReference type="PANTHER" id="PTHR31672:SF13">
    <property type="entry name" value="F-BOX PROTEIN CPR30-LIKE"/>
    <property type="match status" value="1"/>
</dbReference>
<keyword evidence="3" id="KW-1185">Reference proteome</keyword>
<comment type="caution">
    <text evidence="2">The sequence shown here is derived from an EMBL/GenBank/DDBJ whole genome shotgun (WGS) entry which is preliminary data.</text>
</comment>
<sequence>MSSSSDDDPKLPHDVAIHILKRLPVRSLLRFRCVCRSWRSTIDDPRFVALHLSHSALDACNWHLVCDPLQDMCSLLPNASLTLPSNYDFVGSCNGLICVTRSFIIGSDPTMYLWNLFTRKHKAIPRPAPENPILRGYAACISLGFGFDAGSNDYKIVRILFCPANCRRFGRTKCSAKIYSLKIPGEVWSVRFLHFAIMSP</sequence>
<dbReference type="AlphaFoldDB" id="A0ABD3J4I2"/>
<dbReference type="InterPro" id="IPR050796">
    <property type="entry name" value="SCF_F-box_component"/>
</dbReference>
<evidence type="ECO:0000259" key="1">
    <source>
        <dbReference type="PROSITE" id="PS50181"/>
    </source>
</evidence>
<organism evidence="2 3">
    <name type="scientific">Eucalyptus globulus</name>
    <name type="common">Tasmanian blue gum</name>
    <dbReference type="NCBI Taxonomy" id="34317"/>
    <lineage>
        <taxon>Eukaryota</taxon>
        <taxon>Viridiplantae</taxon>
        <taxon>Streptophyta</taxon>
        <taxon>Embryophyta</taxon>
        <taxon>Tracheophyta</taxon>
        <taxon>Spermatophyta</taxon>
        <taxon>Magnoliopsida</taxon>
        <taxon>eudicotyledons</taxon>
        <taxon>Gunneridae</taxon>
        <taxon>Pentapetalae</taxon>
        <taxon>rosids</taxon>
        <taxon>malvids</taxon>
        <taxon>Myrtales</taxon>
        <taxon>Myrtaceae</taxon>
        <taxon>Myrtoideae</taxon>
        <taxon>Eucalypteae</taxon>
        <taxon>Eucalyptus</taxon>
    </lineage>
</organism>
<dbReference type="SMART" id="SM00256">
    <property type="entry name" value="FBOX"/>
    <property type="match status" value="1"/>
</dbReference>
<evidence type="ECO:0000313" key="3">
    <source>
        <dbReference type="Proteomes" id="UP001634007"/>
    </source>
</evidence>
<reference evidence="2 3" key="1">
    <citation type="submission" date="2024-11" db="EMBL/GenBank/DDBJ databases">
        <title>Chromosome-level genome assembly of Eucalyptus globulus Labill. provides insights into its genome evolution.</title>
        <authorList>
            <person name="Li X."/>
        </authorList>
    </citation>
    <scope>NUCLEOTIDE SEQUENCE [LARGE SCALE GENOMIC DNA]</scope>
    <source>
        <strain evidence="2">CL2024</strain>
        <tissue evidence="2">Fresh tender leaves</tissue>
    </source>
</reference>
<name>A0ABD3J4I2_EUCGL</name>
<evidence type="ECO:0000313" key="2">
    <source>
        <dbReference type="EMBL" id="KAL3721390.1"/>
    </source>
</evidence>
<dbReference type="PANTHER" id="PTHR31672">
    <property type="entry name" value="BNACNNG10540D PROTEIN"/>
    <property type="match status" value="1"/>
</dbReference>
<dbReference type="SUPFAM" id="SSF81383">
    <property type="entry name" value="F-box domain"/>
    <property type="match status" value="1"/>
</dbReference>
<dbReference type="InterPro" id="IPR036047">
    <property type="entry name" value="F-box-like_dom_sf"/>
</dbReference>
<feature type="domain" description="F-box" evidence="1">
    <location>
        <begin position="5"/>
        <end position="50"/>
    </location>
</feature>
<proteinExistence type="predicted"/>
<dbReference type="PROSITE" id="PS50181">
    <property type="entry name" value="FBOX"/>
    <property type="match status" value="1"/>
</dbReference>
<dbReference type="CDD" id="cd22157">
    <property type="entry name" value="F-box_AtFBW1-like"/>
    <property type="match status" value="1"/>
</dbReference>
<dbReference type="EMBL" id="JBJKBG010000009">
    <property type="protein sequence ID" value="KAL3721390.1"/>
    <property type="molecule type" value="Genomic_DNA"/>
</dbReference>
<dbReference type="InterPro" id="IPR001810">
    <property type="entry name" value="F-box_dom"/>
</dbReference>
<gene>
    <name evidence="2" type="ORF">ACJRO7_033821</name>
</gene>
<dbReference type="Pfam" id="PF00646">
    <property type="entry name" value="F-box"/>
    <property type="match status" value="1"/>
</dbReference>
<accession>A0ABD3J4I2</accession>
<dbReference type="Gene3D" id="1.20.1280.50">
    <property type="match status" value="1"/>
</dbReference>